<dbReference type="EMBL" id="JBHTMU010000003">
    <property type="protein sequence ID" value="MFD1341261.1"/>
    <property type="molecule type" value="Genomic_DNA"/>
</dbReference>
<reference evidence="3" key="1">
    <citation type="journal article" date="2019" name="Int. J. Syst. Evol. Microbiol.">
        <title>The Global Catalogue of Microorganisms (GCM) 10K type strain sequencing project: providing services to taxonomists for standard genome sequencing and annotation.</title>
        <authorList>
            <consortium name="The Broad Institute Genomics Platform"/>
            <consortium name="The Broad Institute Genome Sequencing Center for Infectious Disease"/>
            <person name="Wu L."/>
            <person name="Ma J."/>
        </authorList>
    </citation>
    <scope>NUCLEOTIDE SEQUENCE [LARGE SCALE GENOMIC DNA]</scope>
    <source>
        <strain evidence="3">CCUG 62953</strain>
    </source>
</reference>
<feature type="signal peptide" evidence="1">
    <location>
        <begin position="1"/>
        <end position="20"/>
    </location>
</feature>
<evidence type="ECO:0000313" key="3">
    <source>
        <dbReference type="Proteomes" id="UP001597135"/>
    </source>
</evidence>
<gene>
    <name evidence="2" type="ORF">ACFQ4E_02400</name>
</gene>
<feature type="chain" id="PRO_5046558348" evidence="1">
    <location>
        <begin position="21"/>
        <end position="84"/>
    </location>
</feature>
<sequence>MFRAPIISTLFAAAALQASAEPSDGPDLSILPEEVAARVIELQAHGDRFEDTIRAILAEARKPGWTFESPGEDAGEIAAVAEKE</sequence>
<name>A0ABW3ZDK3_9RHOB</name>
<keyword evidence="3" id="KW-1185">Reference proteome</keyword>
<evidence type="ECO:0000313" key="2">
    <source>
        <dbReference type="EMBL" id="MFD1341261.1"/>
    </source>
</evidence>
<comment type="caution">
    <text evidence="2">The sequence shown here is derived from an EMBL/GenBank/DDBJ whole genome shotgun (WGS) entry which is preliminary data.</text>
</comment>
<protein>
    <submittedName>
        <fullName evidence="2">Uncharacterized protein</fullName>
    </submittedName>
</protein>
<organism evidence="2 3">
    <name type="scientific">Litorisediminicola beolgyonensis</name>
    <dbReference type="NCBI Taxonomy" id="1173614"/>
    <lineage>
        <taxon>Bacteria</taxon>
        <taxon>Pseudomonadati</taxon>
        <taxon>Pseudomonadota</taxon>
        <taxon>Alphaproteobacteria</taxon>
        <taxon>Rhodobacterales</taxon>
        <taxon>Paracoccaceae</taxon>
        <taxon>Litorisediminicola</taxon>
    </lineage>
</organism>
<keyword evidence="1" id="KW-0732">Signal</keyword>
<dbReference type="Proteomes" id="UP001597135">
    <property type="component" value="Unassembled WGS sequence"/>
</dbReference>
<dbReference type="RefSeq" id="WP_386801320.1">
    <property type="nucleotide sequence ID" value="NZ_JBHTMU010000003.1"/>
</dbReference>
<proteinExistence type="predicted"/>
<accession>A0ABW3ZDK3</accession>
<evidence type="ECO:0000256" key="1">
    <source>
        <dbReference type="SAM" id="SignalP"/>
    </source>
</evidence>